<proteinExistence type="predicted"/>
<evidence type="ECO:0000313" key="5">
    <source>
        <dbReference type="Proteomes" id="UP001500220"/>
    </source>
</evidence>
<comment type="caution">
    <text evidence="3">The sequence shown here is derived from an EMBL/GenBank/DDBJ whole genome shotgun (WGS) entry which is preliminary data.</text>
</comment>
<dbReference type="AlphaFoldDB" id="A0A917JKP8"/>
<gene>
    <name evidence="2" type="ORF">GCM10009545_13310</name>
    <name evidence="3" type="ORF">GCM10011581_03020</name>
</gene>
<sequence length="134" mass="15079">MDSNADIVRRGYAAFESGNIPEFKSLLAEDVEWEIPREFPYGGVFRGPDAVVELLATIPSYYASQHVEITDFDAFGDELVIVRGRHYGEVKNGTAYDVGFASFFTVRDGRVVRFREYVDPGKAIALLDSMRTEQ</sequence>
<dbReference type="Pfam" id="PF12680">
    <property type="entry name" value="SnoaL_2"/>
    <property type="match status" value="1"/>
</dbReference>
<reference evidence="2 5" key="2">
    <citation type="journal article" date="2019" name="Int. J. Syst. Evol. Microbiol.">
        <title>The Global Catalogue of Microorganisms (GCM) 10K type strain sequencing project: providing services to taxonomists for standard genome sequencing and annotation.</title>
        <authorList>
            <consortium name="The Broad Institute Genomics Platform"/>
            <consortium name="The Broad Institute Genome Sequencing Center for Infectious Disease"/>
            <person name="Wu L."/>
            <person name="Ma J."/>
        </authorList>
    </citation>
    <scope>NUCLEOTIDE SEQUENCE [LARGE SCALE GENOMIC DNA]</scope>
    <source>
        <strain evidence="2 5">JCM 10664</strain>
    </source>
</reference>
<dbReference type="PANTHER" id="PTHR41252:SF1">
    <property type="entry name" value="BLR2505 PROTEIN"/>
    <property type="match status" value="1"/>
</dbReference>
<keyword evidence="3" id="KW-0413">Isomerase</keyword>
<reference evidence="3 4" key="1">
    <citation type="journal article" date="2014" name="Int. J. Syst. Evol. Microbiol.">
        <title>Complete genome sequence of Corynebacterium casei LMG S-19264T (=DSM 44701T), isolated from a smear-ripened cheese.</title>
        <authorList>
            <consortium name="US DOE Joint Genome Institute (JGI-PGF)"/>
            <person name="Walter F."/>
            <person name="Albersmeier A."/>
            <person name="Kalinowski J."/>
            <person name="Ruckert C."/>
        </authorList>
    </citation>
    <scope>NUCLEOTIDE SEQUENCE [LARGE SCALE GENOMIC DNA]</scope>
    <source>
        <strain evidence="3 4">CGMCC 4.7206</strain>
    </source>
</reference>
<name>A0A917JKP8_9PSEU</name>
<dbReference type="EMBL" id="BAAAHC010000005">
    <property type="protein sequence ID" value="GAA0512614.1"/>
    <property type="molecule type" value="Genomic_DNA"/>
</dbReference>
<dbReference type="Proteomes" id="UP001500220">
    <property type="component" value="Unassembled WGS sequence"/>
</dbReference>
<dbReference type="Gene3D" id="3.10.450.50">
    <property type="match status" value="1"/>
</dbReference>
<dbReference type="Proteomes" id="UP000597989">
    <property type="component" value="Unassembled WGS sequence"/>
</dbReference>
<accession>A0A917JKP8</accession>
<dbReference type="InterPro" id="IPR032710">
    <property type="entry name" value="NTF2-like_dom_sf"/>
</dbReference>
<dbReference type="GO" id="GO:0016853">
    <property type="term" value="F:isomerase activity"/>
    <property type="evidence" value="ECO:0007669"/>
    <property type="project" value="UniProtKB-KW"/>
</dbReference>
<keyword evidence="5" id="KW-1185">Reference proteome</keyword>
<dbReference type="InterPro" id="IPR037401">
    <property type="entry name" value="SnoaL-like"/>
</dbReference>
<reference evidence="2" key="4">
    <citation type="submission" date="2023-12" db="EMBL/GenBank/DDBJ databases">
        <authorList>
            <person name="Sun Q."/>
            <person name="Inoue M."/>
        </authorList>
    </citation>
    <scope>NUCLEOTIDE SEQUENCE</scope>
    <source>
        <strain evidence="2">JCM 10664</strain>
    </source>
</reference>
<evidence type="ECO:0000313" key="3">
    <source>
        <dbReference type="EMBL" id="GGI69410.1"/>
    </source>
</evidence>
<evidence type="ECO:0000259" key="1">
    <source>
        <dbReference type="Pfam" id="PF12680"/>
    </source>
</evidence>
<feature type="domain" description="SnoaL-like" evidence="1">
    <location>
        <begin position="8"/>
        <end position="113"/>
    </location>
</feature>
<evidence type="ECO:0000313" key="2">
    <source>
        <dbReference type="EMBL" id="GAA0512614.1"/>
    </source>
</evidence>
<dbReference type="PANTHER" id="PTHR41252">
    <property type="entry name" value="BLR2505 PROTEIN"/>
    <property type="match status" value="1"/>
</dbReference>
<evidence type="ECO:0000313" key="4">
    <source>
        <dbReference type="Proteomes" id="UP000597989"/>
    </source>
</evidence>
<reference evidence="3" key="3">
    <citation type="submission" date="2020-09" db="EMBL/GenBank/DDBJ databases">
        <authorList>
            <person name="Sun Q."/>
            <person name="Zhou Y."/>
        </authorList>
    </citation>
    <scope>NUCLEOTIDE SEQUENCE</scope>
    <source>
        <strain evidence="3">CGMCC 4.7206</strain>
    </source>
</reference>
<organism evidence="3 4">
    <name type="scientific">Saccharopolyspora thermophila</name>
    <dbReference type="NCBI Taxonomy" id="89367"/>
    <lineage>
        <taxon>Bacteria</taxon>
        <taxon>Bacillati</taxon>
        <taxon>Actinomycetota</taxon>
        <taxon>Actinomycetes</taxon>
        <taxon>Pseudonocardiales</taxon>
        <taxon>Pseudonocardiaceae</taxon>
        <taxon>Saccharopolyspora</taxon>
    </lineage>
</organism>
<dbReference type="EMBL" id="BMMT01000001">
    <property type="protein sequence ID" value="GGI69410.1"/>
    <property type="molecule type" value="Genomic_DNA"/>
</dbReference>
<protein>
    <submittedName>
        <fullName evidence="3">Ketosteroid isomerase</fullName>
    </submittedName>
    <submittedName>
        <fullName evidence="2">Nuclear transport factor 2 family protein</fullName>
    </submittedName>
</protein>
<dbReference type="SUPFAM" id="SSF54427">
    <property type="entry name" value="NTF2-like"/>
    <property type="match status" value="1"/>
</dbReference>